<proteinExistence type="predicted"/>
<accession>A0A9Q3H8Z2</accession>
<name>A0A9Q3H8Z2_9BASI</name>
<reference evidence="1" key="1">
    <citation type="submission" date="2021-03" db="EMBL/GenBank/DDBJ databases">
        <title>Draft genome sequence of rust myrtle Austropuccinia psidii MF-1, a brazilian biotype.</title>
        <authorList>
            <person name="Quecine M.C."/>
            <person name="Pachon D.M.R."/>
            <person name="Bonatelli M.L."/>
            <person name="Correr F.H."/>
            <person name="Franceschini L.M."/>
            <person name="Leite T.F."/>
            <person name="Margarido G.R.A."/>
            <person name="Almeida C.A."/>
            <person name="Ferrarezi J.A."/>
            <person name="Labate C.A."/>
        </authorList>
    </citation>
    <scope>NUCLEOTIDE SEQUENCE</scope>
    <source>
        <strain evidence="1">MF-1</strain>
    </source>
</reference>
<sequence length="101" mass="11536">MIQTLEDTIRRLCAYDLELKYSDGFSSAFCTLIPALQLKDKTLIHSSSGKTPSMLEKGWFPILPDENIKKDLVNIDPTARGFRLMLDKERNHANKCTQDSF</sequence>
<evidence type="ECO:0000313" key="1">
    <source>
        <dbReference type="EMBL" id="MBW0496478.1"/>
    </source>
</evidence>
<evidence type="ECO:0000313" key="2">
    <source>
        <dbReference type="Proteomes" id="UP000765509"/>
    </source>
</evidence>
<dbReference type="Proteomes" id="UP000765509">
    <property type="component" value="Unassembled WGS sequence"/>
</dbReference>
<comment type="caution">
    <text evidence="1">The sequence shown here is derived from an EMBL/GenBank/DDBJ whole genome shotgun (WGS) entry which is preliminary data.</text>
</comment>
<gene>
    <name evidence="1" type="ORF">O181_036193</name>
</gene>
<dbReference type="AlphaFoldDB" id="A0A9Q3H8Z2"/>
<dbReference type="EMBL" id="AVOT02013639">
    <property type="protein sequence ID" value="MBW0496478.1"/>
    <property type="molecule type" value="Genomic_DNA"/>
</dbReference>
<organism evidence="1 2">
    <name type="scientific">Austropuccinia psidii MF-1</name>
    <dbReference type="NCBI Taxonomy" id="1389203"/>
    <lineage>
        <taxon>Eukaryota</taxon>
        <taxon>Fungi</taxon>
        <taxon>Dikarya</taxon>
        <taxon>Basidiomycota</taxon>
        <taxon>Pucciniomycotina</taxon>
        <taxon>Pucciniomycetes</taxon>
        <taxon>Pucciniales</taxon>
        <taxon>Sphaerophragmiaceae</taxon>
        <taxon>Austropuccinia</taxon>
    </lineage>
</organism>
<dbReference type="OrthoDB" id="3268967at2759"/>
<protein>
    <submittedName>
        <fullName evidence="1">Uncharacterized protein</fullName>
    </submittedName>
</protein>
<keyword evidence="2" id="KW-1185">Reference proteome</keyword>